<name>A0A1I0QZU0_9BACT</name>
<protein>
    <submittedName>
        <fullName evidence="2">Uncharacterized protein</fullName>
    </submittedName>
</protein>
<dbReference type="AlphaFoldDB" id="A0A1I0QZU0"/>
<reference evidence="3" key="1">
    <citation type="submission" date="2016-10" db="EMBL/GenBank/DDBJ databases">
        <authorList>
            <person name="Varghese N."/>
            <person name="Submissions S."/>
        </authorList>
    </citation>
    <scope>NUCLEOTIDE SEQUENCE [LARGE SCALE GENOMIC DNA]</scope>
    <source>
        <strain evidence="3">CGMCC 1.12402</strain>
    </source>
</reference>
<keyword evidence="3" id="KW-1185">Reference proteome</keyword>
<feature type="region of interest" description="Disordered" evidence="1">
    <location>
        <begin position="123"/>
        <end position="142"/>
    </location>
</feature>
<dbReference type="GeneID" id="99987702"/>
<dbReference type="EMBL" id="FOIR01000002">
    <property type="protein sequence ID" value="SEW33538.1"/>
    <property type="molecule type" value="Genomic_DNA"/>
</dbReference>
<dbReference type="OrthoDB" id="5625658at2"/>
<evidence type="ECO:0000256" key="1">
    <source>
        <dbReference type="SAM" id="MobiDB-lite"/>
    </source>
</evidence>
<accession>A0A1I0QZU0</accession>
<sequence>MARTSFFTNILNGVDKLVKLEVSTIIGTFKPNSTLTAQDLANGNAQDAMMEQIDLNDAMLSKVNMLTGDITTTMTQRFTNDQQLREYHSIRENQAHEIVLRNVKVLESVGKMIIDFAEKEVDPRIAGGNAPTPPPANGDANS</sequence>
<dbReference type="Proteomes" id="UP000199437">
    <property type="component" value="Unassembled WGS sequence"/>
</dbReference>
<dbReference type="RefSeq" id="WP_090259395.1">
    <property type="nucleotide sequence ID" value="NZ_FOIR01000002.1"/>
</dbReference>
<proteinExistence type="predicted"/>
<evidence type="ECO:0000313" key="2">
    <source>
        <dbReference type="EMBL" id="SEW33538.1"/>
    </source>
</evidence>
<organism evidence="2 3">
    <name type="scientific">Roseivirga pacifica</name>
    <dbReference type="NCBI Taxonomy" id="1267423"/>
    <lineage>
        <taxon>Bacteria</taxon>
        <taxon>Pseudomonadati</taxon>
        <taxon>Bacteroidota</taxon>
        <taxon>Cytophagia</taxon>
        <taxon>Cytophagales</taxon>
        <taxon>Roseivirgaceae</taxon>
        <taxon>Roseivirga</taxon>
    </lineage>
</organism>
<evidence type="ECO:0000313" key="3">
    <source>
        <dbReference type="Proteomes" id="UP000199437"/>
    </source>
</evidence>
<gene>
    <name evidence="2" type="ORF">SAMN05216290_3021</name>
</gene>
<dbReference type="STRING" id="1267423.SAMN05216290_3021"/>